<dbReference type="InterPro" id="IPR010730">
    <property type="entry name" value="HET"/>
</dbReference>
<dbReference type="InterPro" id="IPR052895">
    <property type="entry name" value="HetReg/Transcr_Mod"/>
</dbReference>
<dbReference type="Pfam" id="PF06985">
    <property type="entry name" value="HET"/>
    <property type="match status" value="1"/>
</dbReference>
<dbReference type="EMBL" id="MU404361">
    <property type="protein sequence ID" value="KAI1608937.1"/>
    <property type="molecule type" value="Genomic_DNA"/>
</dbReference>
<evidence type="ECO:0000313" key="4">
    <source>
        <dbReference type="Proteomes" id="UP001203852"/>
    </source>
</evidence>
<dbReference type="PANTHER" id="PTHR24148:SF64">
    <property type="entry name" value="HETEROKARYON INCOMPATIBILITY DOMAIN-CONTAINING PROTEIN"/>
    <property type="match status" value="1"/>
</dbReference>
<organism evidence="3 4">
    <name type="scientific">Exophiala viscosa</name>
    <dbReference type="NCBI Taxonomy" id="2486360"/>
    <lineage>
        <taxon>Eukaryota</taxon>
        <taxon>Fungi</taxon>
        <taxon>Dikarya</taxon>
        <taxon>Ascomycota</taxon>
        <taxon>Pezizomycotina</taxon>
        <taxon>Eurotiomycetes</taxon>
        <taxon>Chaetothyriomycetidae</taxon>
        <taxon>Chaetothyriales</taxon>
        <taxon>Herpotrichiellaceae</taxon>
        <taxon>Exophiala</taxon>
    </lineage>
</organism>
<reference evidence="3" key="1">
    <citation type="journal article" date="2022" name="bioRxiv">
        <title>Deciphering the potential niche of two novel black yeast fungi from a biological soil crust based on their genomes, phenotypes, and melanin regulation.</title>
        <authorList>
            <consortium name="DOE Joint Genome Institute"/>
            <person name="Carr E.C."/>
            <person name="Barton Q."/>
            <person name="Grambo S."/>
            <person name="Sullivan M."/>
            <person name="Renfro C.M."/>
            <person name="Kuo A."/>
            <person name="Pangilinan J."/>
            <person name="Lipzen A."/>
            <person name="Keymanesh K."/>
            <person name="Savage E."/>
            <person name="Barry K."/>
            <person name="Grigoriev I.V."/>
            <person name="Riekhof W.R."/>
            <person name="Harris S.S."/>
        </authorList>
    </citation>
    <scope>NUCLEOTIDE SEQUENCE</scope>
    <source>
        <strain evidence="3">JF 03-4F</strain>
    </source>
</reference>
<feature type="region of interest" description="Disordered" evidence="1">
    <location>
        <begin position="1"/>
        <end position="20"/>
    </location>
</feature>
<feature type="domain" description="Heterokaryon incompatibility" evidence="2">
    <location>
        <begin position="103"/>
        <end position="245"/>
    </location>
</feature>
<evidence type="ECO:0000313" key="3">
    <source>
        <dbReference type="EMBL" id="KAI1608937.1"/>
    </source>
</evidence>
<accession>A0AAN6DNT8</accession>
<protein>
    <submittedName>
        <fullName evidence="3">Heterokaryon incompatibility protein-domain-containing protein</fullName>
    </submittedName>
</protein>
<dbReference type="PANTHER" id="PTHR24148">
    <property type="entry name" value="ANKYRIN REPEAT DOMAIN-CONTAINING PROTEIN 39 HOMOLOG-RELATED"/>
    <property type="match status" value="1"/>
</dbReference>
<name>A0AAN6DNT8_9EURO</name>
<sequence>MDLDDRRRPEDRPRQKQSRHIYDELQQDEIRVLRLISGSTPDKEIDCELITTTLSGNQDELIADPQQNGRVNDPDVVEVHATASSQSAADSDRRTAFREHISYEAVSWSWGRDPATTSIRVQKNGVAYDFSVSKHLVEAMKALRLRKKDRYLWIDAICINQSNLEERNSQVPKMDRIYGQATNVCIWVGAADEHSDKAIDFISKRLLDIWRFDELCKDETQTSSWKALLHLMRRDWFSRRWVVQEIALAKKGRLYCGTKDIDWQEFADAVSLFVHVETATHLLTDVMKRDQLMGNMPDYFGDVHALGAALLVDATRNLFRKTSDGARHSLLSLEYLISKYSVFQASQPRDTIYAFLSIARDTKAHTAPAEMAIVHDSDIQRIQAKLEKLQHVRHVMKNWGRRMSEMEEYEVNYALPVEAVYRDFVKFSIEKSMKTDPIRPLDIICRPWAPPVRHGDDSAGIAYQGPNDEAQFRGRISTSDDPKRPLPSWMRDLDQAAFSMILTPGYGPHMERRNADPLVGLPTVGGRNYSAAGTRMLNLAKLRFRPRHFAMQVEGFILDEVGEMAGHSMMGAIPEEWPQFGGWGKRADHVPEAFWRTLVADRGPHGQNPPTFYPRACEEALQHVLNNDIPLNTQHIINHGRCTIVAEFLRRVQAVIWNRRLMHTKYGKHLGLIPKKAKKDDLVCIFYGCSVPVLLRRQEKTNGDVAQDFEQDVEMSANLIKKNWKRRRHLKELVKATEKADAASSNPSQLPNDSLPNGLDEVLHDQSDQSFRKRNRKGKSMFIMMTTSHVQTLWSYMQSLWLIVATIYAGLWYNVHFTGKQGDLSSWRHFSDQTGNLGLQEGHALSIFACFHLGVYLVVVSLAEKLSNHALRLTCVRRILINIDTSDPSPAVESRDDHPAGASTVAVKGGVRHVRDSKKFDALRLPVPSKEWSDYVKKAIKEKEFTLPWSSEENHRFDRDTIVAEAPEWQREYYTLIGECYVHLMMDGEAIVWQAKDTHDPEHDRRKKTRIFELR</sequence>
<feature type="region of interest" description="Disordered" evidence="1">
    <location>
        <begin position="735"/>
        <end position="759"/>
    </location>
</feature>
<dbReference type="Proteomes" id="UP001203852">
    <property type="component" value="Unassembled WGS sequence"/>
</dbReference>
<evidence type="ECO:0000259" key="2">
    <source>
        <dbReference type="Pfam" id="PF06985"/>
    </source>
</evidence>
<comment type="caution">
    <text evidence="3">The sequence shown here is derived from an EMBL/GenBank/DDBJ whole genome shotgun (WGS) entry which is preliminary data.</text>
</comment>
<evidence type="ECO:0000256" key="1">
    <source>
        <dbReference type="SAM" id="MobiDB-lite"/>
    </source>
</evidence>
<keyword evidence="4" id="KW-1185">Reference proteome</keyword>
<gene>
    <name evidence="3" type="ORF">EDD36DRAFT_422648</name>
</gene>
<dbReference type="AlphaFoldDB" id="A0AAN6DNT8"/>
<proteinExistence type="predicted"/>
<feature type="compositionally biased region" description="Polar residues" evidence="1">
    <location>
        <begin position="743"/>
        <end position="755"/>
    </location>
</feature>